<name>A0A0E0Q0P5_ORYRU</name>
<reference evidence="1" key="2">
    <citation type="submission" date="2015-06" db="UniProtKB">
        <authorList>
            <consortium name="EnsemblPlants"/>
        </authorList>
    </citation>
    <scope>IDENTIFICATION</scope>
</reference>
<keyword evidence="2" id="KW-1185">Reference proteome</keyword>
<dbReference type="HOGENOM" id="CLU_2835323_0_0_1"/>
<dbReference type="Proteomes" id="UP000008022">
    <property type="component" value="Unassembled WGS sequence"/>
</dbReference>
<dbReference type="EnsemblPlants" id="ORUFI06G24080.3">
    <property type="protein sequence ID" value="ORUFI06G24080.3"/>
    <property type="gene ID" value="ORUFI06G24080"/>
</dbReference>
<protein>
    <submittedName>
        <fullName evidence="1">Uncharacterized protein</fullName>
    </submittedName>
</protein>
<evidence type="ECO:0000313" key="1">
    <source>
        <dbReference type="EnsemblPlants" id="ORUFI06G24080.3"/>
    </source>
</evidence>
<proteinExistence type="predicted"/>
<reference evidence="2" key="1">
    <citation type="submission" date="2013-06" db="EMBL/GenBank/DDBJ databases">
        <authorList>
            <person name="Zhao Q."/>
        </authorList>
    </citation>
    <scope>NUCLEOTIDE SEQUENCE</scope>
    <source>
        <strain evidence="2">cv. W1943</strain>
    </source>
</reference>
<evidence type="ECO:0000313" key="2">
    <source>
        <dbReference type="Proteomes" id="UP000008022"/>
    </source>
</evidence>
<accession>A0A0E0Q0P5</accession>
<dbReference type="AlphaFoldDB" id="A0A0E0Q0P5"/>
<dbReference type="Gramene" id="ORUFI06G24080.3">
    <property type="protein sequence ID" value="ORUFI06G24080.3"/>
    <property type="gene ID" value="ORUFI06G24080"/>
</dbReference>
<organism evidence="1 2">
    <name type="scientific">Oryza rufipogon</name>
    <name type="common">Brownbeard rice</name>
    <name type="synonym">Asian wild rice</name>
    <dbReference type="NCBI Taxonomy" id="4529"/>
    <lineage>
        <taxon>Eukaryota</taxon>
        <taxon>Viridiplantae</taxon>
        <taxon>Streptophyta</taxon>
        <taxon>Embryophyta</taxon>
        <taxon>Tracheophyta</taxon>
        <taxon>Spermatophyta</taxon>
        <taxon>Magnoliopsida</taxon>
        <taxon>Liliopsida</taxon>
        <taxon>Poales</taxon>
        <taxon>Poaceae</taxon>
        <taxon>BOP clade</taxon>
        <taxon>Oryzoideae</taxon>
        <taxon>Oryzeae</taxon>
        <taxon>Oryzinae</taxon>
        <taxon>Oryza</taxon>
    </lineage>
</organism>
<sequence length="79" mass="9005">MAATVAAASSRKRGFMDILDDPCPYRCATWRSAAGARRRPPPRLIRSQPDLPHREVLQIKQATRAARPQRRSIRITLRL</sequence>